<protein>
    <submittedName>
        <fullName evidence="1">Uncharacterized protein</fullName>
    </submittedName>
</protein>
<dbReference type="EMBL" id="HACA01020695">
    <property type="protein sequence ID" value="CDW38056.1"/>
    <property type="molecule type" value="Transcribed_RNA"/>
</dbReference>
<reference evidence="1" key="1">
    <citation type="submission" date="2014-05" db="EMBL/GenBank/DDBJ databases">
        <authorList>
            <person name="Chronopoulou M."/>
        </authorList>
    </citation>
    <scope>NUCLEOTIDE SEQUENCE</scope>
    <source>
        <tissue evidence="1">Whole organism</tissue>
    </source>
</reference>
<sequence>MNTRHLLHTMSIDENHVAFGTVSSRSRDTSNENTII</sequence>
<accession>A0A0K2UK44</accession>
<evidence type="ECO:0000313" key="1">
    <source>
        <dbReference type="EMBL" id="CDW38056.1"/>
    </source>
</evidence>
<name>A0A0K2UK44_LEPSM</name>
<proteinExistence type="predicted"/>
<dbReference type="AlphaFoldDB" id="A0A0K2UK44"/>
<organism evidence="1">
    <name type="scientific">Lepeophtheirus salmonis</name>
    <name type="common">Salmon louse</name>
    <name type="synonym">Caligus salmonis</name>
    <dbReference type="NCBI Taxonomy" id="72036"/>
    <lineage>
        <taxon>Eukaryota</taxon>
        <taxon>Metazoa</taxon>
        <taxon>Ecdysozoa</taxon>
        <taxon>Arthropoda</taxon>
        <taxon>Crustacea</taxon>
        <taxon>Multicrustacea</taxon>
        <taxon>Hexanauplia</taxon>
        <taxon>Copepoda</taxon>
        <taxon>Siphonostomatoida</taxon>
        <taxon>Caligidae</taxon>
        <taxon>Lepeophtheirus</taxon>
    </lineage>
</organism>
<feature type="non-terminal residue" evidence="1">
    <location>
        <position position="36"/>
    </location>
</feature>